<gene>
    <name evidence="2" type="ORF">MUK42_33366</name>
</gene>
<reference evidence="2" key="1">
    <citation type="submission" date="2022-05" db="EMBL/GenBank/DDBJ databases">
        <title>The Musa troglodytarum L. genome provides insights into the mechanism of non-climacteric behaviour and enrichment of carotenoids.</title>
        <authorList>
            <person name="Wang J."/>
        </authorList>
    </citation>
    <scope>NUCLEOTIDE SEQUENCE</scope>
    <source>
        <tissue evidence="2">Leaf</tissue>
    </source>
</reference>
<keyword evidence="1" id="KW-1133">Transmembrane helix</keyword>
<dbReference type="EMBL" id="CP097508">
    <property type="protein sequence ID" value="URE09624.1"/>
    <property type="molecule type" value="Genomic_DNA"/>
</dbReference>
<evidence type="ECO:0000313" key="2">
    <source>
        <dbReference type="EMBL" id="URE09624.1"/>
    </source>
</evidence>
<feature type="transmembrane region" description="Helical" evidence="1">
    <location>
        <begin position="66"/>
        <end position="85"/>
    </location>
</feature>
<organism evidence="2 3">
    <name type="scientific">Musa troglodytarum</name>
    <name type="common">fe'i banana</name>
    <dbReference type="NCBI Taxonomy" id="320322"/>
    <lineage>
        <taxon>Eukaryota</taxon>
        <taxon>Viridiplantae</taxon>
        <taxon>Streptophyta</taxon>
        <taxon>Embryophyta</taxon>
        <taxon>Tracheophyta</taxon>
        <taxon>Spermatophyta</taxon>
        <taxon>Magnoliopsida</taxon>
        <taxon>Liliopsida</taxon>
        <taxon>Zingiberales</taxon>
        <taxon>Musaceae</taxon>
        <taxon>Musa</taxon>
    </lineage>
</organism>
<keyword evidence="3" id="KW-1185">Reference proteome</keyword>
<proteinExistence type="predicted"/>
<protein>
    <submittedName>
        <fullName evidence="2">Uncharacterized protein</fullName>
    </submittedName>
</protein>
<dbReference type="AlphaFoldDB" id="A0A9E7GCT5"/>
<sequence>MPVCRGFVKWFQRMTWDSLCSTTIDLQLFQVQVVVRAGFPVGLPLTLARLQSKPAIARCSRESTTAGVAVLVAVVVVVVVVDALVTRSSSVPSSANALRNVSDLGGSERRLVVAQLRLKDARKSFDEMLIKRAWAAWNRVRIT</sequence>
<name>A0A9E7GCT5_9LILI</name>
<evidence type="ECO:0000256" key="1">
    <source>
        <dbReference type="SAM" id="Phobius"/>
    </source>
</evidence>
<evidence type="ECO:0000313" key="3">
    <source>
        <dbReference type="Proteomes" id="UP001055439"/>
    </source>
</evidence>
<keyword evidence="1" id="KW-0472">Membrane</keyword>
<keyword evidence="1" id="KW-0812">Transmembrane</keyword>
<accession>A0A9E7GCT5</accession>
<dbReference type="Proteomes" id="UP001055439">
    <property type="component" value="Chromosome 6"/>
</dbReference>